<evidence type="ECO:0008006" key="4">
    <source>
        <dbReference type="Google" id="ProtNLM"/>
    </source>
</evidence>
<feature type="transmembrane region" description="Helical" evidence="1">
    <location>
        <begin position="12"/>
        <end position="33"/>
    </location>
</feature>
<proteinExistence type="predicted"/>
<name>A0ABY7B7C1_9PSEU</name>
<keyword evidence="1" id="KW-0472">Membrane</keyword>
<keyword evidence="1" id="KW-1133">Transmembrane helix</keyword>
<reference evidence="2" key="1">
    <citation type="submission" date="2022-11" db="EMBL/GenBank/DDBJ databases">
        <authorList>
            <person name="Mo P."/>
        </authorList>
    </citation>
    <scope>NUCLEOTIDE SEQUENCE</scope>
    <source>
        <strain evidence="2">HUAS 11-8</strain>
    </source>
</reference>
<feature type="transmembrane region" description="Helical" evidence="1">
    <location>
        <begin position="39"/>
        <end position="65"/>
    </location>
</feature>
<evidence type="ECO:0000313" key="2">
    <source>
        <dbReference type="EMBL" id="WAL67162.1"/>
    </source>
</evidence>
<dbReference type="Proteomes" id="UP001163203">
    <property type="component" value="Chromosome"/>
</dbReference>
<organism evidence="2 3">
    <name type="scientific">Amycolatopsis cynarae</name>
    <dbReference type="NCBI Taxonomy" id="2995223"/>
    <lineage>
        <taxon>Bacteria</taxon>
        <taxon>Bacillati</taxon>
        <taxon>Actinomycetota</taxon>
        <taxon>Actinomycetes</taxon>
        <taxon>Pseudonocardiales</taxon>
        <taxon>Pseudonocardiaceae</taxon>
        <taxon>Amycolatopsis</taxon>
    </lineage>
</organism>
<keyword evidence="3" id="KW-1185">Reference proteome</keyword>
<dbReference type="EMBL" id="CP113836">
    <property type="protein sequence ID" value="WAL67162.1"/>
    <property type="molecule type" value="Genomic_DNA"/>
</dbReference>
<accession>A0ABY7B7C1</accession>
<sequence>MNLKAFLSSFKTPAGIVSVLSTLVAVLGTAGILSTGLSGALQAALTAVLGVITATGHTVAVTALARRAAAKHLPVE</sequence>
<keyword evidence="1" id="KW-0812">Transmembrane</keyword>
<protein>
    <recommendedName>
        <fullName evidence="4">Holin</fullName>
    </recommendedName>
</protein>
<gene>
    <name evidence="2" type="ORF">ORV05_05060</name>
</gene>
<evidence type="ECO:0000313" key="3">
    <source>
        <dbReference type="Proteomes" id="UP001163203"/>
    </source>
</evidence>
<dbReference type="RefSeq" id="WP_268757290.1">
    <property type="nucleotide sequence ID" value="NZ_CP113836.1"/>
</dbReference>
<evidence type="ECO:0000256" key="1">
    <source>
        <dbReference type="SAM" id="Phobius"/>
    </source>
</evidence>